<comment type="catalytic activity">
    <reaction evidence="6">
        <text>L-histidine(out) + L-arginine(in) = L-histidine(in) + L-arginine(out)</text>
        <dbReference type="Rhea" id="RHEA:71063"/>
        <dbReference type="ChEBI" id="CHEBI:32682"/>
        <dbReference type="ChEBI" id="CHEBI:57595"/>
    </reaction>
</comment>
<dbReference type="InterPro" id="IPR051415">
    <property type="entry name" value="LAAT-1"/>
</dbReference>
<dbReference type="AlphaFoldDB" id="W6MG54"/>
<dbReference type="PANTHER" id="PTHR16201">
    <property type="entry name" value="SEVEN TRANSMEMBRANE PROTEIN 1-RELATED"/>
    <property type="match status" value="1"/>
</dbReference>
<keyword evidence="2 7" id="KW-0812">Transmembrane</keyword>
<evidence type="ECO:0000256" key="3">
    <source>
        <dbReference type="ARBA" id="ARBA00022989"/>
    </source>
</evidence>
<dbReference type="GO" id="GO:0000329">
    <property type="term" value="C:fungal-type vacuole membrane"/>
    <property type="evidence" value="ECO:0007669"/>
    <property type="project" value="EnsemblFungi"/>
</dbReference>
<dbReference type="FunFam" id="1.20.1280.290:FF:000009">
    <property type="entry name" value="PQ loop repeat family protein"/>
    <property type="match status" value="1"/>
</dbReference>
<keyword evidence="9" id="KW-1185">Reference proteome</keyword>
<feature type="transmembrane region" description="Helical" evidence="7">
    <location>
        <begin position="224"/>
        <end position="250"/>
    </location>
</feature>
<evidence type="ECO:0000256" key="1">
    <source>
        <dbReference type="ARBA" id="ARBA00004141"/>
    </source>
</evidence>
<comment type="similarity">
    <text evidence="5">Belongs to the laat-1 family.</text>
</comment>
<organism evidence="8 9">
    <name type="scientific">Kuraishia capsulata CBS 1993</name>
    <dbReference type="NCBI Taxonomy" id="1382522"/>
    <lineage>
        <taxon>Eukaryota</taxon>
        <taxon>Fungi</taxon>
        <taxon>Dikarya</taxon>
        <taxon>Ascomycota</taxon>
        <taxon>Saccharomycotina</taxon>
        <taxon>Pichiomycetes</taxon>
        <taxon>Pichiales</taxon>
        <taxon>Pichiaceae</taxon>
        <taxon>Kuraishia</taxon>
    </lineage>
</organism>
<dbReference type="GeneID" id="34518115"/>
<dbReference type="SMART" id="SM00679">
    <property type="entry name" value="CTNS"/>
    <property type="match status" value="2"/>
</dbReference>
<proteinExistence type="inferred from homology"/>
<feature type="transmembrane region" description="Helical" evidence="7">
    <location>
        <begin position="262"/>
        <end position="280"/>
    </location>
</feature>
<keyword evidence="3 7" id="KW-1133">Transmembrane helix</keyword>
<accession>W6MG54</accession>
<name>W6MG54_9ASCO</name>
<evidence type="ECO:0000256" key="4">
    <source>
        <dbReference type="ARBA" id="ARBA00023136"/>
    </source>
</evidence>
<evidence type="ECO:0000256" key="6">
    <source>
        <dbReference type="ARBA" id="ARBA00050768"/>
    </source>
</evidence>
<feature type="transmembrane region" description="Helical" evidence="7">
    <location>
        <begin position="77"/>
        <end position="97"/>
    </location>
</feature>
<dbReference type="GO" id="GO:0034490">
    <property type="term" value="P:basic amino acid transmembrane import into vacuole"/>
    <property type="evidence" value="ECO:0007669"/>
    <property type="project" value="EnsemblFungi"/>
</dbReference>
<evidence type="ECO:0000313" key="8">
    <source>
        <dbReference type="EMBL" id="CDK24711.1"/>
    </source>
</evidence>
<dbReference type="Pfam" id="PF04193">
    <property type="entry name" value="PQ-loop"/>
    <property type="match status" value="2"/>
</dbReference>
<dbReference type="Gene3D" id="1.20.1280.290">
    <property type="match status" value="2"/>
</dbReference>
<dbReference type="PANTHER" id="PTHR16201:SF34">
    <property type="entry name" value="LYSOSOMAL AMINO ACID TRANSPORTER 1"/>
    <property type="match status" value="1"/>
</dbReference>
<keyword evidence="4 7" id="KW-0472">Membrane</keyword>
<protein>
    <submittedName>
        <fullName evidence="8">Uncharacterized protein</fullName>
    </submittedName>
</protein>
<dbReference type="InterPro" id="IPR006603">
    <property type="entry name" value="PQ-loop_rpt"/>
</dbReference>
<evidence type="ECO:0000313" key="9">
    <source>
        <dbReference type="Proteomes" id="UP000019384"/>
    </source>
</evidence>
<dbReference type="EMBL" id="HG793125">
    <property type="protein sequence ID" value="CDK24711.1"/>
    <property type="molecule type" value="Genomic_DNA"/>
</dbReference>
<evidence type="ECO:0000256" key="7">
    <source>
        <dbReference type="SAM" id="Phobius"/>
    </source>
</evidence>
<feature type="transmembrane region" description="Helical" evidence="7">
    <location>
        <begin position="50"/>
        <end position="71"/>
    </location>
</feature>
<dbReference type="RefSeq" id="XP_022456727.1">
    <property type="nucleotide sequence ID" value="XM_022605238.1"/>
</dbReference>
<dbReference type="OrthoDB" id="8048523at2759"/>
<dbReference type="HOGENOM" id="CLU_019699_3_1_1"/>
<gene>
    <name evidence="8" type="ORF">KUCA_T00000677001</name>
</gene>
<reference evidence="8" key="1">
    <citation type="submission" date="2013-12" db="EMBL/GenBank/DDBJ databases">
        <authorList>
            <person name="Genoscope - CEA"/>
        </authorList>
    </citation>
    <scope>NUCLEOTIDE SEQUENCE</scope>
    <source>
        <strain evidence="8">CBS 1993</strain>
    </source>
</reference>
<evidence type="ECO:0000256" key="5">
    <source>
        <dbReference type="ARBA" id="ARBA00038039"/>
    </source>
</evidence>
<comment type="subcellular location">
    <subcellularLocation>
        <location evidence="1">Membrane</location>
        <topology evidence="1">Multi-pass membrane protein</topology>
    </subcellularLocation>
</comment>
<evidence type="ECO:0000256" key="2">
    <source>
        <dbReference type="ARBA" id="ARBA00022692"/>
    </source>
</evidence>
<dbReference type="Proteomes" id="UP000019384">
    <property type="component" value="Unassembled WGS sequence"/>
</dbReference>
<reference evidence="8" key="2">
    <citation type="submission" date="2014-02" db="EMBL/GenBank/DDBJ databases">
        <title>Complete DNA sequence of /Kuraishia capsulata/ illustrates novel genomic features among budding yeasts (/Saccharomycotina/).</title>
        <authorList>
            <person name="Morales L."/>
            <person name="Noel B."/>
            <person name="Porcel B."/>
            <person name="Marcet-Houben M."/>
            <person name="Hullo M-F."/>
            <person name="Sacerdot C."/>
            <person name="Tekaia F."/>
            <person name="Leh-Louis V."/>
            <person name="Despons L."/>
            <person name="Khanna V."/>
            <person name="Aury J-M."/>
            <person name="Barbe V."/>
            <person name="Couloux A."/>
            <person name="Labadie K."/>
            <person name="Pelletier E."/>
            <person name="Souciet J-L."/>
            <person name="Boekhout T."/>
            <person name="Gabaldon T."/>
            <person name="Wincker P."/>
            <person name="Dujon B."/>
        </authorList>
    </citation>
    <scope>NUCLEOTIDE SEQUENCE</scope>
    <source>
        <strain evidence="8">CBS 1993</strain>
    </source>
</reference>
<dbReference type="GO" id="GO:0034488">
    <property type="term" value="P:basic amino acid transmembrane export from vacuole"/>
    <property type="evidence" value="ECO:0007669"/>
    <property type="project" value="EnsemblFungi"/>
</dbReference>
<dbReference type="GO" id="GO:0061459">
    <property type="term" value="F:L-arginine transmembrane transporter activity"/>
    <property type="evidence" value="ECO:0007669"/>
    <property type="project" value="EnsemblFungi"/>
</dbReference>
<sequence>MITEIIEWGCPEYSRCSLVLGYVSSLAWLVAQVPQQITNYKTKSVDGVSVGLLVLWFMGDLLSFIGCILTHQLPFQYYLALYFIYNDLVLCGQWYYYTYRYKAHHRVRIEKLQGLPIDSEESSCNETSSLIERNPGSDIQSTGQSRLSKARSPNMAKIMAASASLISNAHALPIPKNASFPVSSYAEYDTVGRFFAWSCTCVYLASRIPQLYKNWQRKSVSGISPLLFAAALVGNLCYTGSILSSCDFMFADDGRAFVMKELPYILGSSGTIIFDLFYFYQRWMYGEHEGQIFSDDAVESIVGQSS</sequence>